<dbReference type="AlphaFoldDB" id="A0A8S9JFP7"/>
<dbReference type="Proteomes" id="UP000712281">
    <property type="component" value="Unassembled WGS sequence"/>
</dbReference>
<name>A0A8S9JFP7_BRACR</name>
<comment type="caution">
    <text evidence="1">The sequence shown here is derived from an EMBL/GenBank/DDBJ whole genome shotgun (WGS) entry which is preliminary data.</text>
</comment>
<dbReference type="EMBL" id="QGKW02001660">
    <property type="protein sequence ID" value="KAF2580177.1"/>
    <property type="molecule type" value="Genomic_DNA"/>
</dbReference>
<evidence type="ECO:0000313" key="1">
    <source>
        <dbReference type="EMBL" id="KAF2580177.1"/>
    </source>
</evidence>
<accession>A0A8S9JFP7</accession>
<reference evidence="1" key="1">
    <citation type="submission" date="2019-12" db="EMBL/GenBank/DDBJ databases">
        <title>Genome sequencing and annotation of Brassica cretica.</title>
        <authorList>
            <person name="Studholme D.J."/>
            <person name="Sarris P.F."/>
        </authorList>
    </citation>
    <scope>NUCLEOTIDE SEQUENCE</scope>
    <source>
        <strain evidence="1">PFS-001/15</strain>
        <tissue evidence="1">Leaf</tissue>
    </source>
</reference>
<proteinExistence type="predicted"/>
<gene>
    <name evidence="1" type="ORF">F2Q68_00000919</name>
</gene>
<sequence length="107" mass="12489">MDIFLGIYRGTPFLGIYRGTCSSEYTEGHVPRNIPREIPRNISLGIFRSIDGYMSKNPSIDELPRKYLDEVLPRRKIPRDFRGKKKFRGIISEDLFRRVCLADELPI</sequence>
<evidence type="ECO:0000313" key="2">
    <source>
        <dbReference type="Proteomes" id="UP000712281"/>
    </source>
</evidence>
<protein>
    <submittedName>
        <fullName evidence="1">Uncharacterized protein</fullName>
    </submittedName>
</protein>
<organism evidence="1 2">
    <name type="scientific">Brassica cretica</name>
    <name type="common">Mustard</name>
    <dbReference type="NCBI Taxonomy" id="69181"/>
    <lineage>
        <taxon>Eukaryota</taxon>
        <taxon>Viridiplantae</taxon>
        <taxon>Streptophyta</taxon>
        <taxon>Embryophyta</taxon>
        <taxon>Tracheophyta</taxon>
        <taxon>Spermatophyta</taxon>
        <taxon>Magnoliopsida</taxon>
        <taxon>eudicotyledons</taxon>
        <taxon>Gunneridae</taxon>
        <taxon>Pentapetalae</taxon>
        <taxon>rosids</taxon>
        <taxon>malvids</taxon>
        <taxon>Brassicales</taxon>
        <taxon>Brassicaceae</taxon>
        <taxon>Brassiceae</taxon>
        <taxon>Brassica</taxon>
    </lineage>
</organism>